<reference evidence="5" key="2">
    <citation type="submission" date="2025-08" db="UniProtKB">
        <authorList>
            <consortium name="Ensembl"/>
        </authorList>
    </citation>
    <scope>IDENTIFICATION</scope>
</reference>
<dbReference type="CDD" id="cd04301">
    <property type="entry name" value="NAT_SF"/>
    <property type="match status" value="1"/>
</dbReference>
<evidence type="ECO:0000256" key="2">
    <source>
        <dbReference type="ARBA" id="ARBA00022679"/>
    </source>
</evidence>
<dbReference type="InterPro" id="IPR051016">
    <property type="entry name" value="Diverse_Substrate_AcTransf"/>
</dbReference>
<dbReference type="FunFam" id="3.40.630.30:FF:000064">
    <property type="entry name" value="GNAT family acetyltransferase"/>
    <property type="match status" value="1"/>
</dbReference>
<dbReference type="Pfam" id="PF00583">
    <property type="entry name" value="Acetyltransf_1"/>
    <property type="match status" value="2"/>
</dbReference>
<keyword evidence="2" id="KW-0808">Transferase</keyword>
<dbReference type="InterPro" id="IPR016181">
    <property type="entry name" value="Acyl_CoA_acyltransferase"/>
</dbReference>
<organism evidence="5 6">
    <name type="scientific">Sus scrofa</name>
    <name type="common">Pig</name>
    <dbReference type="NCBI Taxonomy" id="9823"/>
    <lineage>
        <taxon>Eukaryota</taxon>
        <taxon>Metazoa</taxon>
        <taxon>Chordata</taxon>
        <taxon>Craniata</taxon>
        <taxon>Vertebrata</taxon>
        <taxon>Euteleostomi</taxon>
        <taxon>Mammalia</taxon>
        <taxon>Eutheria</taxon>
        <taxon>Laurasiatheria</taxon>
        <taxon>Artiodactyla</taxon>
        <taxon>Suina</taxon>
        <taxon>Suidae</taxon>
        <taxon>Sus</taxon>
    </lineage>
</organism>
<feature type="domain" description="N-acetyltransferase" evidence="4">
    <location>
        <begin position="149"/>
        <end position="191"/>
    </location>
</feature>
<comment type="similarity">
    <text evidence="1">Belongs to the acetyltransferase family.</text>
</comment>
<evidence type="ECO:0000256" key="1">
    <source>
        <dbReference type="ARBA" id="ARBA00008694"/>
    </source>
</evidence>
<dbReference type="Proteomes" id="UP000314985">
    <property type="component" value="Chromosome 12"/>
</dbReference>
<sequence length="217" mass="24443">MASVLIREAKEGDCGNILRMIRELAEYEKLSDQVKISEEALRADGFGENPFFHCLVAEILPAPGEPQGSCMVGYGLYYFIYSTWTGRNIYLEDIYVKPEYRGTGQDWGGKKSSPHRLPHLLPLNRSLWSFLIPFSSDKPSFCFFLPTSGQGIGSKIIKKVAEVALDKGCSQFRLAVLDWNKKAMDLYKALGARDLTEAEGWHSFRFEGEAMRELAGK</sequence>
<dbReference type="SUPFAM" id="SSF55729">
    <property type="entry name" value="Acyl-CoA N-acyltransferases (Nat)"/>
    <property type="match status" value="2"/>
</dbReference>
<dbReference type="PANTHER" id="PTHR10545:SF51">
    <property type="entry name" value="THIALYSINE N-EPSILON-ACETYLTRANSFERASE"/>
    <property type="match status" value="1"/>
</dbReference>
<name>A0A4X1V4J3_PIG</name>
<dbReference type="Gene3D" id="3.40.630.30">
    <property type="match status" value="1"/>
</dbReference>
<reference evidence="5 6" key="1">
    <citation type="submission" date="2017-08" db="EMBL/GenBank/DDBJ databases">
        <title>USMARCv1.0.</title>
        <authorList>
            <person name="Hannum G.I."/>
            <person name="Koren S."/>
            <person name="Schroeder S.G."/>
            <person name="Chin S.C."/>
            <person name="Nonneman D.J."/>
            <person name="Becker S.A."/>
            <person name="Rosen B.D."/>
            <person name="Bickhart D.M."/>
            <person name="Putnam N.H."/>
            <person name="Green R.E."/>
            <person name="Tuggle C.K."/>
            <person name="Liu H."/>
            <person name="Rohrer G.A."/>
            <person name="Warr A."/>
            <person name="Hall R."/>
            <person name="Kim K."/>
            <person name="Hume D.A."/>
            <person name="Talbot R."/>
            <person name="Chow W."/>
            <person name="Howe K."/>
            <person name="Schwartz A.S."/>
            <person name="Watson M."/>
            <person name="Archibald A.L."/>
            <person name="Phillippy A.M."/>
            <person name="Smith T.P.L."/>
        </authorList>
    </citation>
    <scope>NUCLEOTIDE SEQUENCE [LARGE SCALE GENOMIC DNA]</scope>
</reference>
<dbReference type="Ensembl" id="ENSSSCT00070043385.1">
    <property type="protein sequence ID" value="ENSSSCP00070036509.1"/>
    <property type="gene ID" value="ENSSSCG00070021828.1"/>
</dbReference>
<evidence type="ECO:0000259" key="4">
    <source>
        <dbReference type="Pfam" id="PF00583"/>
    </source>
</evidence>
<protein>
    <recommendedName>
        <fullName evidence="4">N-acetyltransferase domain-containing protein</fullName>
    </recommendedName>
</protein>
<keyword evidence="3" id="KW-0012">Acyltransferase</keyword>
<dbReference type="PANTHER" id="PTHR10545">
    <property type="entry name" value="DIAMINE N-ACETYLTRANSFERASE"/>
    <property type="match status" value="1"/>
</dbReference>
<dbReference type="GO" id="GO:0016747">
    <property type="term" value="F:acyltransferase activity, transferring groups other than amino-acyl groups"/>
    <property type="evidence" value="ECO:0007669"/>
    <property type="project" value="InterPro"/>
</dbReference>
<proteinExistence type="inferred from homology"/>
<feature type="domain" description="N-acetyltransferase" evidence="4">
    <location>
        <begin position="65"/>
        <end position="104"/>
    </location>
</feature>
<evidence type="ECO:0000313" key="5">
    <source>
        <dbReference type="Ensembl" id="ENSSSCP00070036509.1"/>
    </source>
</evidence>
<dbReference type="InterPro" id="IPR000182">
    <property type="entry name" value="GNAT_dom"/>
</dbReference>
<dbReference type="AlphaFoldDB" id="A0A4X1V4J3"/>
<evidence type="ECO:0000313" key="6">
    <source>
        <dbReference type="Proteomes" id="UP000314985"/>
    </source>
</evidence>
<accession>A0A4X1V4J3</accession>
<evidence type="ECO:0000256" key="3">
    <source>
        <dbReference type="ARBA" id="ARBA00023315"/>
    </source>
</evidence>